<dbReference type="SMART" id="SM00717">
    <property type="entry name" value="SANT"/>
    <property type="match status" value="2"/>
</dbReference>
<feature type="domain" description="Myb-like" evidence="8">
    <location>
        <begin position="62"/>
        <end position="112"/>
    </location>
</feature>
<feature type="domain" description="Myb-like" evidence="8">
    <location>
        <begin position="9"/>
        <end position="61"/>
    </location>
</feature>
<evidence type="ECO:0000256" key="2">
    <source>
        <dbReference type="ARBA" id="ARBA00022737"/>
    </source>
</evidence>
<accession>A0AAN7QBJ8</accession>
<dbReference type="PROSITE" id="PS51294">
    <property type="entry name" value="HTH_MYB"/>
    <property type="match status" value="2"/>
</dbReference>
<evidence type="ECO:0000256" key="3">
    <source>
        <dbReference type="ARBA" id="ARBA00023015"/>
    </source>
</evidence>
<dbReference type="SUPFAM" id="SSF46689">
    <property type="entry name" value="Homeodomain-like"/>
    <property type="match status" value="1"/>
</dbReference>
<evidence type="ECO:0000256" key="5">
    <source>
        <dbReference type="ARBA" id="ARBA00023163"/>
    </source>
</evidence>
<keyword evidence="3" id="KW-0805">Transcription regulation</keyword>
<dbReference type="InterPro" id="IPR015495">
    <property type="entry name" value="Myb_TF_plants"/>
</dbReference>
<feature type="domain" description="HTH myb-type" evidence="9">
    <location>
        <begin position="62"/>
        <end position="116"/>
    </location>
</feature>
<comment type="caution">
    <text evidence="10">The sequence shown here is derived from an EMBL/GenBank/DDBJ whole genome shotgun (WGS) entry which is preliminary data.</text>
</comment>
<dbReference type="InterPro" id="IPR001005">
    <property type="entry name" value="SANT/Myb"/>
</dbReference>
<dbReference type="Proteomes" id="UP001346149">
    <property type="component" value="Unassembled WGS sequence"/>
</dbReference>
<dbReference type="Pfam" id="PF00249">
    <property type="entry name" value="Myb_DNA-binding"/>
    <property type="match status" value="2"/>
</dbReference>
<dbReference type="InterPro" id="IPR009057">
    <property type="entry name" value="Homeodomain-like_sf"/>
</dbReference>
<comment type="subcellular location">
    <subcellularLocation>
        <location evidence="1">Nucleus</location>
    </subcellularLocation>
</comment>
<feature type="domain" description="HTH myb-type" evidence="9">
    <location>
        <begin position="9"/>
        <end position="61"/>
    </location>
</feature>
<evidence type="ECO:0000256" key="4">
    <source>
        <dbReference type="ARBA" id="ARBA00023125"/>
    </source>
</evidence>
<evidence type="ECO:0000259" key="9">
    <source>
        <dbReference type="PROSITE" id="PS51294"/>
    </source>
</evidence>
<dbReference type="PROSITE" id="PS50090">
    <property type="entry name" value="MYB_LIKE"/>
    <property type="match status" value="2"/>
</dbReference>
<keyword evidence="11" id="KW-1185">Reference proteome</keyword>
<evidence type="ECO:0000256" key="1">
    <source>
        <dbReference type="ARBA" id="ARBA00004123"/>
    </source>
</evidence>
<dbReference type="FunFam" id="1.10.10.60:FF:000394">
    <property type="entry name" value="MYB transcription factor"/>
    <property type="match status" value="1"/>
</dbReference>
<keyword evidence="6" id="KW-0539">Nucleus</keyword>
<evidence type="ECO:0000256" key="7">
    <source>
        <dbReference type="SAM" id="MobiDB-lite"/>
    </source>
</evidence>
<protein>
    <submittedName>
        <fullName evidence="10">Uncharacterized protein</fullName>
    </submittedName>
</protein>
<proteinExistence type="predicted"/>
<name>A0AAN7QBJ8_TRANT</name>
<gene>
    <name evidence="10" type="ORF">SAY86_008954</name>
</gene>
<feature type="region of interest" description="Disordered" evidence="7">
    <location>
        <begin position="214"/>
        <end position="237"/>
    </location>
</feature>
<dbReference type="GO" id="GO:0005634">
    <property type="term" value="C:nucleus"/>
    <property type="evidence" value="ECO:0007669"/>
    <property type="project" value="UniProtKB-SubCell"/>
</dbReference>
<dbReference type="GO" id="GO:0000976">
    <property type="term" value="F:transcription cis-regulatory region binding"/>
    <property type="evidence" value="ECO:0007669"/>
    <property type="project" value="UniProtKB-ARBA"/>
</dbReference>
<sequence length="282" mass="31735">MGRTPCCEKEHTNKGAWTKEEDERLISYIKRHGEGSWRSLPRAAGLLRCGKSCRLRWINYLRPDLKRGNFTEEEDELIISLHSVLGNKWSVIASRLPGRTDNEIKNYWNTHIKRKLYRRGIDPLTHGPPAATTTRVISGENFIKSSKTESPPVIETEPDPWNMISLAGDVLVNKAGNDSADHESNASSNSGMTTMEELVVQPNGINLELSIGLPQEDRQPPNINSKTHSPPPYANHKMQLKHPEDVCLCCRFGSLSNNRQMCICSSSVASDSLFRFYLPFCS</sequence>
<dbReference type="AlphaFoldDB" id="A0AAN7QBJ8"/>
<organism evidence="10 11">
    <name type="scientific">Trapa natans</name>
    <name type="common">Water chestnut</name>
    <dbReference type="NCBI Taxonomy" id="22666"/>
    <lineage>
        <taxon>Eukaryota</taxon>
        <taxon>Viridiplantae</taxon>
        <taxon>Streptophyta</taxon>
        <taxon>Embryophyta</taxon>
        <taxon>Tracheophyta</taxon>
        <taxon>Spermatophyta</taxon>
        <taxon>Magnoliopsida</taxon>
        <taxon>eudicotyledons</taxon>
        <taxon>Gunneridae</taxon>
        <taxon>Pentapetalae</taxon>
        <taxon>rosids</taxon>
        <taxon>malvids</taxon>
        <taxon>Myrtales</taxon>
        <taxon>Lythraceae</taxon>
        <taxon>Trapa</taxon>
    </lineage>
</organism>
<evidence type="ECO:0000313" key="11">
    <source>
        <dbReference type="Proteomes" id="UP001346149"/>
    </source>
</evidence>
<dbReference type="FunFam" id="1.10.10.60:FF:000121">
    <property type="entry name" value="Myb transcription factor"/>
    <property type="match status" value="1"/>
</dbReference>
<dbReference type="PANTHER" id="PTHR47994">
    <property type="entry name" value="F14D16.11-RELATED"/>
    <property type="match status" value="1"/>
</dbReference>
<evidence type="ECO:0000256" key="6">
    <source>
        <dbReference type="ARBA" id="ARBA00023242"/>
    </source>
</evidence>
<evidence type="ECO:0000259" key="8">
    <source>
        <dbReference type="PROSITE" id="PS50090"/>
    </source>
</evidence>
<dbReference type="EMBL" id="JAXQNO010000024">
    <property type="protein sequence ID" value="KAK4763186.1"/>
    <property type="molecule type" value="Genomic_DNA"/>
</dbReference>
<dbReference type="PANTHER" id="PTHR47994:SF5">
    <property type="entry name" value="F14D16.11-RELATED"/>
    <property type="match status" value="1"/>
</dbReference>
<keyword evidence="5" id="KW-0804">Transcription</keyword>
<reference evidence="10 11" key="1">
    <citation type="journal article" date="2023" name="Hortic Res">
        <title>Pangenome of water caltrop reveals structural variations and asymmetric subgenome divergence after allopolyploidization.</title>
        <authorList>
            <person name="Zhang X."/>
            <person name="Chen Y."/>
            <person name="Wang L."/>
            <person name="Yuan Y."/>
            <person name="Fang M."/>
            <person name="Shi L."/>
            <person name="Lu R."/>
            <person name="Comes H.P."/>
            <person name="Ma Y."/>
            <person name="Chen Y."/>
            <person name="Huang G."/>
            <person name="Zhou Y."/>
            <person name="Zheng Z."/>
            <person name="Qiu Y."/>
        </authorList>
    </citation>
    <scope>NUCLEOTIDE SEQUENCE [LARGE SCALE GENOMIC DNA]</scope>
    <source>
        <strain evidence="10">F231</strain>
    </source>
</reference>
<dbReference type="InterPro" id="IPR017930">
    <property type="entry name" value="Myb_dom"/>
</dbReference>
<keyword evidence="2" id="KW-0677">Repeat</keyword>
<keyword evidence="4" id="KW-0238">DNA-binding</keyword>
<evidence type="ECO:0000313" key="10">
    <source>
        <dbReference type="EMBL" id="KAK4763186.1"/>
    </source>
</evidence>
<dbReference type="CDD" id="cd00167">
    <property type="entry name" value="SANT"/>
    <property type="match status" value="2"/>
</dbReference>
<dbReference type="Gene3D" id="1.10.10.60">
    <property type="entry name" value="Homeodomain-like"/>
    <property type="match status" value="2"/>
</dbReference>